<dbReference type="Proteomes" id="UP001249851">
    <property type="component" value="Unassembled WGS sequence"/>
</dbReference>
<protein>
    <submittedName>
        <fullName evidence="1">Uncharacterized protein</fullName>
    </submittedName>
</protein>
<organism evidence="1 2">
    <name type="scientific">Acropora cervicornis</name>
    <name type="common">Staghorn coral</name>
    <dbReference type="NCBI Taxonomy" id="6130"/>
    <lineage>
        <taxon>Eukaryota</taxon>
        <taxon>Metazoa</taxon>
        <taxon>Cnidaria</taxon>
        <taxon>Anthozoa</taxon>
        <taxon>Hexacorallia</taxon>
        <taxon>Scleractinia</taxon>
        <taxon>Astrocoeniina</taxon>
        <taxon>Acroporidae</taxon>
        <taxon>Acropora</taxon>
    </lineage>
</organism>
<accession>A0AAD9Q4P8</accession>
<dbReference type="PANTHER" id="PTHR35247">
    <property type="entry name" value="TESTIS-EXPRESSED PROTEIN 43"/>
    <property type="match status" value="1"/>
</dbReference>
<sequence length="75" mass="9057">MKNRGLILENCKLRNYPWGPHDTSIYLTHRERLNNTEPQEMVNSKSIRVARERLLKPWFHSPLSRYQSSLMFRKS</sequence>
<keyword evidence="2" id="KW-1185">Reference proteome</keyword>
<dbReference type="InterPro" id="IPR027965">
    <property type="entry name" value="SPMIP10"/>
</dbReference>
<reference evidence="1" key="1">
    <citation type="journal article" date="2023" name="G3 (Bethesda)">
        <title>Whole genome assembly and annotation of the endangered Caribbean coral Acropora cervicornis.</title>
        <authorList>
            <person name="Selwyn J.D."/>
            <person name="Vollmer S.V."/>
        </authorList>
    </citation>
    <scope>NUCLEOTIDE SEQUENCE</scope>
    <source>
        <strain evidence="1">K2</strain>
    </source>
</reference>
<name>A0AAD9Q4P8_ACRCE</name>
<evidence type="ECO:0000313" key="2">
    <source>
        <dbReference type="Proteomes" id="UP001249851"/>
    </source>
</evidence>
<proteinExistence type="predicted"/>
<dbReference type="EMBL" id="JARQWQ010000071">
    <property type="protein sequence ID" value="KAK2554316.1"/>
    <property type="molecule type" value="Genomic_DNA"/>
</dbReference>
<comment type="caution">
    <text evidence="1">The sequence shown here is derived from an EMBL/GenBank/DDBJ whole genome shotgun (WGS) entry which is preliminary data.</text>
</comment>
<dbReference type="AlphaFoldDB" id="A0AAD9Q4P8"/>
<dbReference type="PANTHER" id="PTHR35247:SF1">
    <property type="entry name" value="TESTIS-EXPRESSED PROTEIN 43"/>
    <property type="match status" value="1"/>
</dbReference>
<gene>
    <name evidence="1" type="ORF">P5673_024326</name>
</gene>
<dbReference type="Pfam" id="PF14983">
    <property type="entry name" value="SPMIP10-like"/>
    <property type="match status" value="1"/>
</dbReference>
<evidence type="ECO:0000313" key="1">
    <source>
        <dbReference type="EMBL" id="KAK2554316.1"/>
    </source>
</evidence>
<reference evidence="1" key="2">
    <citation type="journal article" date="2023" name="Science">
        <title>Genomic signatures of disease resistance in endangered staghorn corals.</title>
        <authorList>
            <person name="Vollmer S.V."/>
            <person name="Selwyn J.D."/>
            <person name="Despard B.A."/>
            <person name="Roesel C.L."/>
        </authorList>
    </citation>
    <scope>NUCLEOTIDE SEQUENCE</scope>
    <source>
        <strain evidence="1">K2</strain>
    </source>
</reference>